<dbReference type="Gene3D" id="3.40.50.300">
    <property type="entry name" value="P-loop containing nucleotide triphosphate hydrolases"/>
    <property type="match status" value="1"/>
</dbReference>
<reference evidence="4" key="1">
    <citation type="submission" date="2021-01" db="EMBL/GenBank/DDBJ databases">
        <authorList>
            <person name="Corre E."/>
            <person name="Pelletier E."/>
            <person name="Niang G."/>
            <person name="Scheremetjew M."/>
            <person name="Finn R."/>
            <person name="Kale V."/>
            <person name="Holt S."/>
            <person name="Cochrane G."/>
            <person name="Meng A."/>
            <person name="Brown T."/>
            <person name="Cohen L."/>
        </authorList>
    </citation>
    <scope>NUCLEOTIDE SEQUENCE</scope>
    <source>
        <strain evidence="4">DIVA3 518/3/11/1/6</strain>
    </source>
</reference>
<evidence type="ECO:0000256" key="1">
    <source>
        <dbReference type="ARBA" id="ARBA00022741"/>
    </source>
</evidence>
<evidence type="ECO:0000313" key="4">
    <source>
        <dbReference type="EMBL" id="CAE2202457.1"/>
    </source>
</evidence>
<proteinExistence type="predicted"/>
<accession>A0A7S4HL04</accession>
<gene>
    <name evidence="4" type="ORF">VSP0166_LOCUS1799</name>
</gene>
<keyword evidence="3" id="KW-0067">ATP-binding</keyword>
<dbReference type="EMBL" id="HBKP01002532">
    <property type="protein sequence ID" value="CAE2202457.1"/>
    <property type="molecule type" value="Transcribed_RNA"/>
</dbReference>
<dbReference type="PANTHER" id="PTHR45626">
    <property type="entry name" value="TRANSCRIPTION TERMINATION FACTOR 2-RELATED"/>
    <property type="match status" value="1"/>
</dbReference>
<evidence type="ECO:0000256" key="3">
    <source>
        <dbReference type="ARBA" id="ARBA00022840"/>
    </source>
</evidence>
<protein>
    <recommendedName>
        <fullName evidence="5">Helicase C-terminal domain-containing protein</fullName>
    </recommendedName>
</protein>
<evidence type="ECO:0008006" key="5">
    <source>
        <dbReference type="Google" id="ProtNLM"/>
    </source>
</evidence>
<keyword evidence="2" id="KW-0378">Hydrolase</keyword>
<sequence length="105" mass="11069">MERFTDTSESSARIMLVSSKSSAAGTHLAVATHVLLLDPASGTKGDAKATDAQAIARAHRLGQDSTVVAVRFIVANTIDQESYERVYGALVTRKGPAPKSARSAR</sequence>
<dbReference type="GO" id="GO:0016787">
    <property type="term" value="F:hydrolase activity"/>
    <property type="evidence" value="ECO:0007669"/>
    <property type="project" value="UniProtKB-KW"/>
</dbReference>
<dbReference type="GO" id="GO:0008094">
    <property type="term" value="F:ATP-dependent activity, acting on DNA"/>
    <property type="evidence" value="ECO:0007669"/>
    <property type="project" value="TreeGrafter"/>
</dbReference>
<dbReference type="InterPro" id="IPR027417">
    <property type="entry name" value="P-loop_NTPase"/>
</dbReference>
<dbReference type="InterPro" id="IPR050628">
    <property type="entry name" value="SNF2_RAD54_helicase_TF"/>
</dbReference>
<dbReference type="SUPFAM" id="SSF52540">
    <property type="entry name" value="P-loop containing nucleoside triphosphate hydrolases"/>
    <property type="match status" value="1"/>
</dbReference>
<dbReference type="GO" id="GO:0006281">
    <property type="term" value="P:DNA repair"/>
    <property type="evidence" value="ECO:0007669"/>
    <property type="project" value="TreeGrafter"/>
</dbReference>
<dbReference type="GO" id="GO:0005524">
    <property type="term" value="F:ATP binding"/>
    <property type="evidence" value="ECO:0007669"/>
    <property type="project" value="UniProtKB-KW"/>
</dbReference>
<keyword evidence="1" id="KW-0547">Nucleotide-binding</keyword>
<name>A0A7S4HL04_9EUKA</name>
<dbReference type="AlphaFoldDB" id="A0A7S4HL04"/>
<evidence type="ECO:0000256" key="2">
    <source>
        <dbReference type="ARBA" id="ARBA00022801"/>
    </source>
</evidence>
<organism evidence="4">
    <name type="scientific">Vannella robusta</name>
    <dbReference type="NCBI Taxonomy" id="1487602"/>
    <lineage>
        <taxon>Eukaryota</taxon>
        <taxon>Amoebozoa</taxon>
        <taxon>Discosea</taxon>
        <taxon>Flabellinia</taxon>
        <taxon>Vannellidae</taxon>
        <taxon>Vannella</taxon>
    </lineage>
</organism>
<dbReference type="GO" id="GO:0005634">
    <property type="term" value="C:nucleus"/>
    <property type="evidence" value="ECO:0007669"/>
    <property type="project" value="TreeGrafter"/>
</dbReference>